<dbReference type="KEGG" id="reh:H16_B0883"/>
<dbReference type="GO" id="GO:0016787">
    <property type="term" value="F:hydrolase activity"/>
    <property type="evidence" value="ECO:0007669"/>
    <property type="project" value="UniProtKB-KW"/>
</dbReference>
<dbReference type="EMBL" id="CP039288">
    <property type="protein sequence ID" value="QCC03568.1"/>
    <property type="molecule type" value="Genomic_DNA"/>
</dbReference>
<accession>Q0K2U9</accession>
<dbReference type="RefSeq" id="WP_011616865.1">
    <property type="nucleotide sequence ID" value="NC_008314.1"/>
</dbReference>
<dbReference type="PANTHER" id="PTHR11895">
    <property type="entry name" value="TRANSAMIDASE"/>
    <property type="match status" value="1"/>
</dbReference>
<dbReference type="Proteomes" id="UP000008210">
    <property type="component" value="Chromosome 2"/>
</dbReference>
<dbReference type="InterPro" id="IPR036928">
    <property type="entry name" value="AS_sf"/>
</dbReference>
<evidence type="ECO:0000313" key="4">
    <source>
        <dbReference type="EMBL" id="QCC03568.1"/>
    </source>
</evidence>
<reference evidence="3 5" key="1">
    <citation type="journal article" date="2006" name="Nat. Biotechnol.">
        <title>Genome sequence of the bioplastic-producing 'Knallgas' bacterium Ralstonia eutropha H16.</title>
        <authorList>
            <person name="Pohlmann A."/>
            <person name="Fricke W.F."/>
            <person name="Reinecke F."/>
            <person name="Kusian B."/>
            <person name="Liesegang H."/>
            <person name="Cramm R."/>
            <person name="Eitinger T."/>
            <person name="Ewering C."/>
            <person name="Potter M."/>
            <person name="Schwartz E."/>
            <person name="Strittmatter A."/>
            <person name="Voss I."/>
            <person name="Gottschalk G."/>
            <person name="Steinbuechel A."/>
            <person name="Friedrich B."/>
            <person name="Bowien B."/>
        </authorList>
    </citation>
    <scope>NUCLEOTIDE SEQUENCE [LARGE SCALE GENOMIC DNA]</scope>
    <source>
        <strain evidence="5">ATCC 17699 / DSM 428 / KCTC 22496 / NCIMB 10442 / H16 / Stanier 337</strain>
        <strain evidence="3">H16</strain>
    </source>
</reference>
<dbReference type="Proteomes" id="UP000296079">
    <property type="component" value="Chromosome 2"/>
</dbReference>
<dbReference type="Gene3D" id="3.90.1300.10">
    <property type="entry name" value="Amidase signature (AS) domain"/>
    <property type="match status" value="1"/>
</dbReference>
<evidence type="ECO:0000259" key="2">
    <source>
        <dbReference type="Pfam" id="PF01425"/>
    </source>
</evidence>
<keyword evidence="5" id="KW-1185">Reference proteome</keyword>
<dbReference type="PANTHER" id="PTHR11895:SF7">
    <property type="entry name" value="GLUTAMYL-TRNA(GLN) AMIDOTRANSFERASE SUBUNIT A, MITOCHONDRIAL"/>
    <property type="match status" value="1"/>
</dbReference>
<reference evidence="4 6" key="2">
    <citation type="submission" date="2019-04" db="EMBL/GenBank/DDBJ databases">
        <title>Long-read de novo sequencing of Cupriavidus necator H16.</title>
        <authorList>
            <person name="Little G.T."/>
            <person name="Ehsaan M."/>
            <person name="Arenas-Lopez C."/>
            <person name="Jawed K."/>
            <person name="Winzer K."/>
            <person name="Kovacs K."/>
            <person name="Malys N."/>
            <person name="Minton N.P."/>
        </authorList>
    </citation>
    <scope>NUCLEOTIDE SEQUENCE [LARGE SCALE GENOMIC DNA]</scope>
    <source>
        <strain evidence="4 6">H16</strain>
    </source>
</reference>
<dbReference type="Pfam" id="PF01425">
    <property type="entry name" value="Amidase"/>
    <property type="match status" value="1"/>
</dbReference>
<evidence type="ECO:0000313" key="3">
    <source>
        <dbReference type="EMBL" id="CAJ95675.1"/>
    </source>
</evidence>
<dbReference type="HOGENOM" id="CLU_009600_0_4_4"/>
<evidence type="ECO:0000313" key="6">
    <source>
        <dbReference type="Proteomes" id="UP000296079"/>
    </source>
</evidence>
<dbReference type="OrthoDB" id="9811471at2"/>
<name>Q0K2U9_CUPNH</name>
<comment type="similarity">
    <text evidence="1">Belongs to the amidase family.</text>
</comment>
<dbReference type="EMBL" id="AM260480">
    <property type="protein sequence ID" value="CAJ95675.1"/>
    <property type="molecule type" value="Genomic_DNA"/>
</dbReference>
<organism evidence="3 5">
    <name type="scientific">Cupriavidus necator (strain ATCC 17699 / DSM 428 / KCTC 22496 / NCIMB 10442 / H16 / Stanier 337)</name>
    <name type="common">Ralstonia eutropha</name>
    <dbReference type="NCBI Taxonomy" id="381666"/>
    <lineage>
        <taxon>Bacteria</taxon>
        <taxon>Pseudomonadati</taxon>
        <taxon>Pseudomonadota</taxon>
        <taxon>Betaproteobacteria</taxon>
        <taxon>Burkholderiales</taxon>
        <taxon>Burkholderiaceae</taxon>
        <taxon>Cupriavidus</taxon>
    </lineage>
</organism>
<dbReference type="InterPro" id="IPR023631">
    <property type="entry name" value="Amidase_dom"/>
</dbReference>
<evidence type="ECO:0000313" key="5">
    <source>
        <dbReference type="Proteomes" id="UP000008210"/>
    </source>
</evidence>
<dbReference type="STRING" id="381666.H16_B0883"/>
<dbReference type="EC" id="3.5.1.-" evidence="3"/>
<keyword evidence="3" id="KW-0378">Hydrolase</keyword>
<feature type="domain" description="Amidase" evidence="2">
    <location>
        <begin position="26"/>
        <end position="453"/>
    </location>
</feature>
<dbReference type="eggNOG" id="COG0154">
    <property type="taxonomic scope" value="Bacteria"/>
</dbReference>
<evidence type="ECO:0000256" key="1">
    <source>
        <dbReference type="ARBA" id="ARBA00009199"/>
    </source>
</evidence>
<proteinExistence type="inferred from homology"/>
<dbReference type="SUPFAM" id="SSF75304">
    <property type="entry name" value="Amidase signature (AS) enzymes"/>
    <property type="match status" value="1"/>
</dbReference>
<sequence>MDELWKLPAHALTDGYATGRFTPQQALASCLARTAHCNPALNAVIAFDTEGAMAAAQESTARWRRGEPLGALDGVPVTVKDNLHVRGLPTHWGSRALAGFVPDRDELPVARLRAAGALIFGKTNVPEFAMQGYTDNLVFGTTGNPWQPALTPGGSSGGAVAAVASGCCPLALGTDGGGSIRRPASHTGLVGFKPSPGRLPRGDGLPEIFMRYEVVGPLARCVADAMAMAEALGQPDPRDPDSRRFAGVPLQMPPRPCRVLHVPRFGDHPVDARIAALTGQAAQALRELGHTVDTAQAFDLAEATNAKWSLLSQAGLAWLVEQGGAQLPFCPPLDAGTFGAATQANASAGAGLRAVQLFDLLMAVERLRSELSLLFARYDLLLTPAAAALPWPAAQSHPPVIEGREAGPRGHAVFTAFANAAGLPAISLPCGEAEGLPVGLQLVAAPAEDALLLAIARQFEQAFPRAPGFPLDGQGR</sequence>
<gene>
    <name evidence="3" type="ordered locus">H16_B0883</name>
    <name evidence="4" type="ORF">E6A55_23615</name>
</gene>
<dbReference type="InterPro" id="IPR000120">
    <property type="entry name" value="Amidase"/>
</dbReference>
<protein>
    <submittedName>
        <fullName evidence="3">Amidase</fullName>
        <ecNumber evidence="3">3.5.1.-</ecNumber>
    </submittedName>
</protein>
<dbReference type="AlphaFoldDB" id="Q0K2U9"/>